<evidence type="ECO:0000313" key="6">
    <source>
        <dbReference type="EMBL" id="PMS33434.1"/>
    </source>
</evidence>
<name>A0A2N7WVP4_9BURK</name>
<comment type="caution">
    <text evidence="6">The sequence shown here is derived from an EMBL/GenBank/DDBJ whole genome shotgun (WGS) entry which is preliminary data.</text>
</comment>
<dbReference type="Gene3D" id="3.40.50.1820">
    <property type="entry name" value="alpha/beta hydrolase"/>
    <property type="match status" value="1"/>
</dbReference>
<keyword evidence="7" id="KW-1185">Reference proteome</keyword>
<dbReference type="GO" id="GO:0004185">
    <property type="term" value="F:serine-type carboxypeptidase activity"/>
    <property type="evidence" value="ECO:0007669"/>
    <property type="project" value="InterPro"/>
</dbReference>
<protein>
    <submittedName>
        <fullName evidence="6">Peptidase S1</fullName>
    </submittedName>
</protein>
<proteinExistence type="predicted"/>
<evidence type="ECO:0000256" key="5">
    <source>
        <dbReference type="ARBA" id="ARBA00023180"/>
    </source>
</evidence>
<accession>A0A2N7WVP4</accession>
<evidence type="ECO:0000256" key="3">
    <source>
        <dbReference type="ARBA" id="ARBA00022729"/>
    </source>
</evidence>
<keyword evidence="1" id="KW-0121">Carboxypeptidase</keyword>
<dbReference type="PANTHER" id="PTHR11802:SF3">
    <property type="entry name" value="RETINOID-INDUCIBLE SERINE CARBOXYPEPTIDASE"/>
    <property type="match status" value="1"/>
</dbReference>
<keyword evidence="5" id="KW-0325">Glycoprotein</keyword>
<gene>
    <name evidence="6" type="ORF">C0Z20_24050</name>
</gene>
<dbReference type="PANTHER" id="PTHR11802">
    <property type="entry name" value="SERINE PROTEASE FAMILY S10 SERINE CARBOXYPEPTIDASE"/>
    <property type="match status" value="1"/>
</dbReference>
<dbReference type="OrthoDB" id="9770107at2"/>
<keyword evidence="4" id="KW-0378">Hydrolase</keyword>
<organism evidence="6 7">
    <name type="scientific">Trinickia symbiotica</name>
    <dbReference type="NCBI Taxonomy" id="863227"/>
    <lineage>
        <taxon>Bacteria</taxon>
        <taxon>Pseudomonadati</taxon>
        <taxon>Pseudomonadota</taxon>
        <taxon>Betaproteobacteria</taxon>
        <taxon>Burkholderiales</taxon>
        <taxon>Burkholderiaceae</taxon>
        <taxon>Trinickia</taxon>
    </lineage>
</organism>
<evidence type="ECO:0000313" key="7">
    <source>
        <dbReference type="Proteomes" id="UP000235777"/>
    </source>
</evidence>
<dbReference type="SUPFAM" id="SSF53474">
    <property type="entry name" value="alpha/beta-Hydrolases"/>
    <property type="match status" value="1"/>
</dbReference>
<evidence type="ECO:0000256" key="1">
    <source>
        <dbReference type="ARBA" id="ARBA00022645"/>
    </source>
</evidence>
<evidence type="ECO:0000256" key="4">
    <source>
        <dbReference type="ARBA" id="ARBA00022801"/>
    </source>
</evidence>
<dbReference type="Pfam" id="PF00450">
    <property type="entry name" value="Peptidase_S10"/>
    <property type="match status" value="1"/>
</dbReference>
<keyword evidence="3" id="KW-0732">Signal</keyword>
<reference evidence="6 7" key="1">
    <citation type="submission" date="2018-01" db="EMBL/GenBank/DDBJ databases">
        <title>Whole genome analyses suggest that Burkholderia sensu lato contains two further novel genera in the rhizoxinica-symbiotica group Mycetohabitans gen. nov., and Trinickia gen. nov.: implications for the evolution of diazotrophy and nodulation in the Burkholderiaceae.</title>
        <authorList>
            <person name="Estrada-de los Santos P."/>
            <person name="Palmer M."/>
            <person name="Chavez-Ramirez B."/>
            <person name="Beukes C."/>
            <person name="Steenkamp E.T."/>
            <person name="Hirsch A.M."/>
            <person name="Manyaka P."/>
            <person name="Maluk M."/>
            <person name="Lafos M."/>
            <person name="Crook M."/>
            <person name="Gross E."/>
            <person name="Simon M.F."/>
            <person name="Bueno dos Reis Junior F."/>
            <person name="Poole P.S."/>
            <person name="Venter S.N."/>
            <person name="James E.K."/>
        </authorList>
    </citation>
    <scope>NUCLEOTIDE SEQUENCE [LARGE SCALE GENOMIC DNA]</scope>
    <source>
        <strain evidence="6 7">JPY 581</strain>
    </source>
</reference>
<dbReference type="InterPro" id="IPR029058">
    <property type="entry name" value="AB_hydrolase_fold"/>
</dbReference>
<dbReference type="AlphaFoldDB" id="A0A2N7WVP4"/>
<dbReference type="GO" id="GO:0006508">
    <property type="term" value="P:proteolysis"/>
    <property type="evidence" value="ECO:0007669"/>
    <property type="project" value="UniProtKB-KW"/>
</dbReference>
<sequence>MPRSLAAAGENGDEPCFDPVAYGNGPGDSVTDTTEAAAVTHHSITIGGREIAYTATAGHLVTVDESTSQPNAKMFYVAFTEDGQSEESRPVTFFYNGGPGSSSVFVLLGSFAPKRIKTSMPNFTPPAPYQIEDNPDSLLDKSDLVFINPVGTGYSAAVAPHTNKEFWGVDQDARSIKQFIKRFLTKNQRWNSPKYLFGESYGTARSCVLAYLLHEDGIDLNGITLQSSILDYGQAGNPVGALPTAAADAWYHKRLGVTPTPTNLIDFLDEVASFARTDYLASLRKFPQTDDATVEKLSQYTGIDKTTLLAWGLDVAGYDSRGNSLFLTTLLKSKGLALGAYDGRVTAIDTGIAGQIDPNSGGNDPTMTAVSGVYTTMWNTYLNEQLKYTSNSSFTDLNDQTFKNWDFHHTDPTGAQKGIDDKGNLILYTAGDLAAVMALNIDLKVLSANGLYDFVTPFYQTVIDLQRMPLVEHKVRENLSAKFYPSGHMVYLDGGSRTALKADLATMYDATTADKPALARIRSLQERHRV</sequence>
<dbReference type="RefSeq" id="WP_102607222.1">
    <property type="nucleotide sequence ID" value="NZ_KB890182.1"/>
</dbReference>
<dbReference type="EMBL" id="PNYC01000018">
    <property type="protein sequence ID" value="PMS33434.1"/>
    <property type="molecule type" value="Genomic_DNA"/>
</dbReference>
<evidence type="ECO:0000256" key="2">
    <source>
        <dbReference type="ARBA" id="ARBA00022670"/>
    </source>
</evidence>
<dbReference type="Proteomes" id="UP000235777">
    <property type="component" value="Unassembled WGS sequence"/>
</dbReference>
<dbReference type="STRING" id="863227.GCA_000373005_03436"/>
<keyword evidence="2" id="KW-0645">Protease</keyword>
<dbReference type="InterPro" id="IPR001563">
    <property type="entry name" value="Peptidase_S10"/>
</dbReference>